<reference evidence="2" key="1">
    <citation type="journal article" date="2013" name="Nature">
        <title>Draft genome of the wheat A-genome progenitor Triticum urartu.</title>
        <authorList>
            <person name="Ling H.Q."/>
            <person name="Zhao S."/>
            <person name="Liu D."/>
            <person name="Wang J."/>
            <person name="Sun H."/>
            <person name="Zhang C."/>
            <person name="Fan H."/>
            <person name="Li D."/>
            <person name="Dong L."/>
            <person name="Tao Y."/>
            <person name="Gao C."/>
            <person name="Wu H."/>
            <person name="Li Y."/>
            <person name="Cui Y."/>
            <person name="Guo X."/>
            <person name="Zheng S."/>
            <person name="Wang B."/>
            <person name="Yu K."/>
            <person name="Liang Q."/>
            <person name="Yang W."/>
            <person name="Lou X."/>
            <person name="Chen J."/>
            <person name="Feng M."/>
            <person name="Jian J."/>
            <person name="Zhang X."/>
            <person name="Luo G."/>
            <person name="Jiang Y."/>
            <person name="Liu J."/>
            <person name="Wang Z."/>
            <person name="Sha Y."/>
            <person name="Zhang B."/>
            <person name="Wu H."/>
            <person name="Tang D."/>
            <person name="Shen Q."/>
            <person name="Xue P."/>
            <person name="Zou S."/>
            <person name="Wang X."/>
            <person name="Liu X."/>
            <person name="Wang F."/>
            <person name="Yang Y."/>
            <person name="An X."/>
            <person name="Dong Z."/>
            <person name="Zhang K."/>
            <person name="Zhang X."/>
            <person name="Luo M.C."/>
            <person name="Dvorak J."/>
            <person name="Tong Y."/>
            <person name="Wang J."/>
            <person name="Yang H."/>
            <person name="Li Z."/>
            <person name="Wang D."/>
            <person name="Zhang A."/>
            <person name="Wang J."/>
        </authorList>
    </citation>
    <scope>NUCLEOTIDE SEQUENCE</scope>
    <source>
        <strain evidence="2">cv. G1812</strain>
    </source>
</reference>
<dbReference type="Gramene" id="TuG1812G0600002413.01.T02">
    <property type="protein sequence ID" value="TuG1812G0600002413.01.T02.cds241720"/>
    <property type="gene ID" value="TuG1812G0600002413.01"/>
</dbReference>
<evidence type="ECO:0000313" key="1">
    <source>
        <dbReference type="EnsemblPlants" id="TuG1812G0600002413.01.T02.cds241720"/>
    </source>
</evidence>
<dbReference type="AlphaFoldDB" id="A0A8R7QS33"/>
<reference evidence="1" key="2">
    <citation type="submission" date="2018-03" db="EMBL/GenBank/DDBJ databases">
        <title>The Triticum urartu genome reveals the dynamic nature of wheat genome evolution.</title>
        <authorList>
            <person name="Ling H."/>
            <person name="Ma B."/>
            <person name="Shi X."/>
            <person name="Liu H."/>
            <person name="Dong L."/>
            <person name="Sun H."/>
            <person name="Cao Y."/>
            <person name="Gao Q."/>
            <person name="Zheng S."/>
            <person name="Li Y."/>
            <person name="Yu Y."/>
            <person name="Du H."/>
            <person name="Qi M."/>
            <person name="Li Y."/>
            <person name="Yu H."/>
            <person name="Cui Y."/>
            <person name="Wang N."/>
            <person name="Chen C."/>
            <person name="Wu H."/>
            <person name="Zhao Y."/>
            <person name="Zhang J."/>
            <person name="Li Y."/>
            <person name="Zhou W."/>
            <person name="Zhang B."/>
            <person name="Hu W."/>
            <person name="Eijk M."/>
            <person name="Tang J."/>
            <person name="Witsenboer H."/>
            <person name="Zhao S."/>
            <person name="Li Z."/>
            <person name="Zhang A."/>
            <person name="Wang D."/>
            <person name="Liang C."/>
        </authorList>
    </citation>
    <scope>NUCLEOTIDE SEQUENCE [LARGE SCALE GENOMIC DNA]</scope>
    <source>
        <strain evidence="1">cv. G1812</strain>
    </source>
</reference>
<protein>
    <submittedName>
        <fullName evidence="1">Uncharacterized protein</fullName>
    </submittedName>
</protein>
<proteinExistence type="predicted"/>
<sequence length="131" mass="14765">GSSWTLTASFPRERVRLPRSSPRRRYPPHWLNCITASPPSSSSVTLPLPRPSVRVSLVLLLLLLQWRILLPPSPRRSDLSFLLAAYFRSIRCLACYFAGAAISPRSCPVRVRCFFSARAGQERAANCDLPW</sequence>
<accession>A0A8R7QS33</accession>
<dbReference type="Proteomes" id="UP000015106">
    <property type="component" value="Chromosome 6"/>
</dbReference>
<reference evidence="1" key="3">
    <citation type="submission" date="2022-06" db="UniProtKB">
        <authorList>
            <consortium name="EnsemblPlants"/>
        </authorList>
    </citation>
    <scope>IDENTIFICATION</scope>
</reference>
<name>A0A8R7QS33_TRIUA</name>
<organism evidence="1 2">
    <name type="scientific">Triticum urartu</name>
    <name type="common">Red wild einkorn</name>
    <name type="synonym">Crithodium urartu</name>
    <dbReference type="NCBI Taxonomy" id="4572"/>
    <lineage>
        <taxon>Eukaryota</taxon>
        <taxon>Viridiplantae</taxon>
        <taxon>Streptophyta</taxon>
        <taxon>Embryophyta</taxon>
        <taxon>Tracheophyta</taxon>
        <taxon>Spermatophyta</taxon>
        <taxon>Magnoliopsida</taxon>
        <taxon>Liliopsida</taxon>
        <taxon>Poales</taxon>
        <taxon>Poaceae</taxon>
        <taxon>BOP clade</taxon>
        <taxon>Pooideae</taxon>
        <taxon>Triticodae</taxon>
        <taxon>Triticeae</taxon>
        <taxon>Triticinae</taxon>
        <taxon>Triticum</taxon>
    </lineage>
</organism>
<dbReference type="EnsemblPlants" id="TuG1812G0600002413.01.T02">
    <property type="protein sequence ID" value="TuG1812G0600002413.01.T02.cds241720"/>
    <property type="gene ID" value="TuG1812G0600002413.01"/>
</dbReference>
<keyword evidence="2" id="KW-1185">Reference proteome</keyword>
<evidence type="ECO:0000313" key="2">
    <source>
        <dbReference type="Proteomes" id="UP000015106"/>
    </source>
</evidence>
<gene>
    <name evidence="1" type="primary">LOC125513468</name>
</gene>